<dbReference type="EMBL" id="JACRAF010000024">
    <property type="protein sequence ID" value="MBI4921811.1"/>
    <property type="molecule type" value="Genomic_DNA"/>
</dbReference>
<feature type="signal peptide" evidence="1">
    <location>
        <begin position="1"/>
        <end position="24"/>
    </location>
</feature>
<proteinExistence type="predicted"/>
<sequence length="152" mass="15961">MTKVTKFAALALAVLVASTSLASAGGIKIINIGPIKPKPQIPIINIGPINPKPYIPIIPFFPDDKPAPHEDVQLAVECSVRDPNGVTDDFWLINVGDAALPPGTRVKFSVPSTGDRGAFLVPRSIEVGQQIRIADLLHGAESGAPCIAKLLA</sequence>
<name>A0A933L1H5_9HYPH</name>
<evidence type="ECO:0000256" key="1">
    <source>
        <dbReference type="SAM" id="SignalP"/>
    </source>
</evidence>
<dbReference type="AlphaFoldDB" id="A0A933L1H5"/>
<gene>
    <name evidence="2" type="ORF">HY834_08675</name>
</gene>
<protein>
    <submittedName>
        <fullName evidence="2">Uncharacterized protein</fullName>
    </submittedName>
</protein>
<dbReference type="Proteomes" id="UP000782610">
    <property type="component" value="Unassembled WGS sequence"/>
</dbReference>
<evidence type="ECO:0000313" key="3">
    <source>
        <dbReference type="Proteomes" id="UP000782610"/>
    </source>
</evidence>
<accession>A0A933L1H5</accession>
<reference evidence="2" key="1">
    <citation type="submission" date="2020-07" db="EMBL/GenBank/DDBJ databases">
        <title>Huge and variable diversity of episymbiotic CPR bacteria and DPANN archaea in groundwater ecosystems.</title>
        <authorList>
            <person name="He C.Y."/>
            <person name="Keren R."/>
            <person name="Whittaker M."/>
            <person name="Farag I.F."/>
            <person name="Doudna J."/>
            <person name="Cate J.H.D."/>
            <person name="Banfield J.F."/>
        </authorList>
    </citation>
    <scope>NUCLEOTIDE SEQUENCE</scope>
    <source>
        <strain evidence="2">NC_groundwater_1586_Pr3_B-0.1um_66_15</strain>
    </source>
</reference>
<evidence type="ECO:0000313" key="2">
    <source>
        <dbReference type="EMBL" id="MBI4921811.1"/>
    </source>
</evidence>
<feature type="chain" id="PRO_5037228387" evidence="1">
    <location>
        <begin position="25"/>
        <end position="152"/>
    </location>
</feature>
<keyword evidence="1" id="KW-0732">Signal</keyword>
<organism evidence="2 3">
    <name type="scientific">Devosia nanyangense</name>
    <dbReference type="NCBI Taxonomy" id="1228055"/>
    <lineage>
        <taxon>Bacteria</taxon>
        <taxon>Pseudomonadati</taxon>
        <taxon>Pseudomonadota</taxon>
        <taxon>Alphaproteobacteria</taxon>
        <taxon>Hyphomicrobiales</taxon>
        <taxon>Devosiaceae</taxon>
        <taxon>Devosia</taxon>
    </lineage>
</organism>
<comment type="caution">
    <text evidence="2">The sequence shown here is derived from an EMBL/GenBank/DDBJ whole genome shotgun (WGS) entry which is preliminary data.</text>
</comment>